<accession>A0A9Q1QHS5</accession>
<dbReference type="EMBL" id="JAKOGI010000127">
    <property type="protein sequence ID" value="KAJ8443068.1"/>
    <property type="molecule type" value="Genomic_DNA"/>
</dbReference>
<reference evidence="1" key="1">
    <citation type="submission" date="2022-04" db="EMBL/GenBank/DDBJ databases">
        <title>Carnegiea gigantea Genome sequencing and assembly v2.</title>
        <authorList>
            <person name="Copetti D."/>
            <person name="Sanderson M.J."/>
            <person name="Burquez A."/>
            <person name="Wojciechowski M.F."/>
        </authorList>
    </citation>
    <scope>NUCLEOTIDE SEQUENCE</scope>
    <source>
        <strain evidence="1">SGP5-SGP5p</strain>
        <tissue evidence="1">Aerial part</tissue>
    </source>
</reference>
<dbReference type="Proteomes" id="UP001153076">
    <property type="component" value="Unassembled WGS sequence"/>
</dbReference>
<dbReference type="AlphaFoldDB" id="A0A9Q1QHS5"/>
<protein>
    <submittedName>
        <fullName evidence="1">Uncharacterized protein</fullName>
    </submittedName>
</protein>
<name>A0A9Q1QHS5_9CARY</name>
<sequence>MALLSSHSSLRLMVSKRHEQPLKIKKIKLKVSQFHEVKAVAFDDNIVDSVVVGTLEPIEAGSRFFNAYVCMLVLLRTKAKARLPRIVNFDSGVPNIKRLRAFQHFNIIARKSPNRSSDNDWLAYTIQSIRVRYLEAHKLSLNPLPLQTSKASGHSRTACVGVSSTCL</sequence>
<keyword evidence="2" id="KW-1185">Reference proteome</keyword>
<organism evidence="1 2">
    <name type="scientific">Carnegiea gigantea</name>
    <dbReference type="NCBI Taxonomy" id="171969"/>
    <lineage>
        <taxon>Eukaryota</taxon>
        <taxon>Viridiplantae</taxon>
        <taxon>Streptophyta</taxon>
        <taxon>Embryophyta</taxon>
        <taxon>Tracheophyta</taxon>
        <taxon>Spermatophyta</taxon>
        <taxon>Magnoliopsida</taxon>
        <taxon>eudicotyledons</taxon>
        <taxon>Gunneridae</taxon>
        <taxon>Pentapetalae</taxon>
        <taxon>Caryophyllales</taxon>
        <taxon>Cactineae</taxon>
        <taxon>Cactaceae</taxon>
        <taxon>Cactoideae</taxon>
        <taxon>Echinocereeae</taxon>
        <taxon>Carnegiea</taxon>
    </lineage>
</organism>
<evidence type="ECO:0000313" key="1">
    <source>
        <dbReference type="EMBL" id="KAJ8443068.1"/>
    </source>
</evidence>
<gene>
    <name evidence="1" type="ORF">Cgig2_004273</name>
</gene>
<proteinExistence type="predicted"/>
<comment type="caution">
    <text evidence="1">The sequence shown here is derived from an EMBL/GenBank/DDBJ whole genome shotgun (WGS) entry which is preliminary data.</text>
</comment>
<evidence type="ECO:0000313" key="2">
    <source>
        <dbReference type="Proteomes" id="UP001153076"/>
    </source>
</evidence>